<feature type="transmembrane region" description="Helical" evidence="2">
    <location>
        <begin position="6"/>
        <end position="25"/>
    </location>
</feature>
<keyword evidence="2" id="KW-1133">Transmembrane helix</keyword>
<feature type="compositionally biased region" description="Low complexity" evidence="1">
    <location>
        <begin position="70"/>
        <end position="105"/>
    </location>
</feature>
<organism evidence="3 4">
    <name type="scientific">Saccharothrix syringae</name>
    <name type="common">Nocardiopsis syringae</name>
    <dbReference type="NCBI Taxonomy" id="103733"/>
    <lineage>
        <taxon>Bacteria</taxon>
        <taxon>Bacillati</taxon>
        <taxon>Actinomycetota</taxon>
        <taxon>Actinomycetes</taxon>
        <taxon>Pseudonocardiales</taxon>
        <taxon>Pseudonocardiaceae</taxon>
        <taxon>Saccharothrix</taxon>
    </lineage>
</organism>
<keyword evidence="2" id="KW-0812">Transmembrane</keyword>
<evidence type="ECO:0000256" key="2">
    <source>
        <dbReference type="SAM" id="Phobius"/>
    </source>
</evidence>
<dbReference type="EMBL" id="CP034550">
    <property type="protein sequence ID" value="QFZ19293.1"/>
    <property type="molecule type" value="Genomic_DNA"/>
</dbReference>
<evidence type="ECO:0000313" key="4">
    <source>
        <dbReference type="Proteomes" id="UP000325787"/>
    </source>
</evidence>
<gene>
    <name evidence="3" type="ORF">EKG83_19285</name>
</gene>
<feature type="transmembrane region" description="Helical" evidence="2">
    <location>
        <begin position="37"/>
        <end position="60"/>
    </location>
</feature>
<proteinExistence type="predicted"/>
<keyword evidence="2" id="KW-0472">Membrane</keyword>
<dbReference type="AlphaFoldDB" id="A0A5Q0GZM8"/>
<dbReference type="Proteomes" id="UP000325787">
    <property type="component" value="Chromosome"/>
</dbReference>
<sequence length="248" mass="25874">MKEGVPPALGITAVGLLAVVLVLRWRAKREGSSVWPWFERASWVAGIAAAIFAVVIVVAVRDEPAAIGGSPVPDAATTSPAASPSGSPTPTTTTATTTAAPVAAPTTPPPEPVEVQLSPGVCGIGVDSFLDFDEPRSFVERTDTPLRDLDGFELLYRNCSGGLENHKAKSYGAARDVEATPEACRTAARTRGVGELPLAEVVPGVVLCVVTNENRVGWARVIEVRCPCAEANDGEIPTIRLSVVSWPG</sequence>
<accession>A0A5Q0GZM8</accession>
<dbReference type="RefSeq" id="WP_153278225.1">
    <property type="nucleotide sequence ID" value="NZ_CP034550.1"/>
</dbReference>
<feature type="region of interest" description="Disordered" evidence="1">
    <location>
        <begin position="70"/>
        <end position="117"/>
    </location>
</feature>
<name>A0A5Q0GZM8_SACSY</name>
<reference evidence="4" key="1">
    <citation type="journal article" date="2021" name="Curr. Microbiol.">
        <title>Complete genome of nocamycin-producing strain Saccharothrix syringae NRRL B-16468 reveals the biosynthetic potential for secondary metabolites.</title>
        <authorList>
            <person name="Mo X."/>
            <person name="Yang S."/>
        </authorList>
    </citation>
    <scope>NUCLEOTIDE SEQUENCE [LARGE SCALE GENOMIC DNA]</scope>
    <source>
        <strain evidence="4">ATCC 51364 / DSM 43886 / JCM 6844 / KCTC 9398 / NBRC 14523 / NRRL B-16468 / INA 2240</strain>
    </source>
</reference>
<keyword evidence="4" id="KW-1185">Reference proteome</keyword>
<evidence type="ECO:0000256" key="1">
    <source>
        <dbReference type="SAM" id="MobiDB-lite"/>
    </source>
</evidence>
<dbReference type="KEGG" id="ssyi:EKG83_19285"/>
<evidence type="ECO:0000313" key="3">
    <source>
        <dbReference type="EMBL" id="QFZ19293.1"/>
    </source>
</evidence>
<protein>
    <submittedName>
        <fullName evidence="3">Uncharacterized protein</fullName>
    </submittedName>
</protein>